<sequence>MAPLRAAFALAVVLAAPAHADPIRRWQPFIDEAALRSGIPADWIARVMRAESGGHATRGGLPIRSPAGAIGLMQLMPGTWADMTARHGLGNDPDDPRANILGGAAYLRIMYDRFGFPALFAAYHAGPARYADHLAGRPLPPETIAYTAAVTRGLTTSEGLPPPPPETLFIVRRTAFLPPDALPANALFAVRRSPPLAPR</sequence>
<comment type="caution">
    <text evidence="5">The sequence shown here is derived from an EMBL/GenBank/DDBJ whole genome shotgun (WGS) entry which is preliminary data.</text>
</comment>
<dbReference type="InterPro" id="IPR023346">
    <property type="entry name" value="Lysozyme-like_dom_sf"/>
</dbReference>
<dbReference type="Pfam" id="PF01464">
    <property type="entry name" value="SLT"/>
    <property type="match status" value="1"/>
</dbReference>
<feature type="chain" id="PRO_5046086565" evidence="3">
    <location>
        <begin position="21"/>
        <end position="199"/>
    </location>
</feature>
<accession>A0ABW3C5G1</accession>
<dbReference type="EMBL" id="JBHTIK010000011">
    <property type="protein sequence ID" value="MFD0849671.1"/>
    <property type="molecule type" value="Genomic_DNA"/>
</dbReference>
<evidence type="ECO:0000313" key="5">
    <source>
        <dbReference type="EMBL" id="MFD0849671.1"/>
    </source>
</evidence>
<dbReference type="Proteomes" id="UP001597124">
    <property type="component" value="Unassembled WGS sequence"/>
</dbReference>
<comment type="similarity">
    <text evidence="2">Belongs to the virb1 family.</text>
</comment>
<evidence type="ECO:0000256" key="1">
    <source>
        <dbReference type="ARBA" id="ARBA00007734"/>
    </source>
</evidence>
<keyword evidence="6" id="KW-1185">Reference proteome</keyword>
<protein>
    <submittedName>
        <fullName evidence="5">Lytic transglycosylase domain-containing protein</fullName>
    </submittedName>
</protein>
<proteinExistence type="inferred from homology"/>
<organism evidence="5 6">
    <name type="scientific">Sphingosinicella xenopeptidilytica</name>
    <dbReference type="NCBI Taxonomy" id="364098"/>
    <lineage>
        <taxon>Bacteria</taxon>
        <taxon>Pseudomonadati</taxon>
        <taxon>Pseudomonadota</taxon>
        <taxon>Alphaproteobacteria</taxon>
        <taxon>Sphingomonadales</taxon>
        <taxon>Sphingosinicellaceae</taxon>
        <taxon>Sphingosinicella</taxon>
    </lineage>
</organism>
<dbReference type="InterPro" id="IPR008258">
    <property type="entry name" value="Transglycosylase_SLT_dom_1"/>
</dbReference>
<evidence type="ECO:0000256" key="2">
    <source>
        <dbReference type="ARBA" id="ARBA00009387"/>
    </source>
</evidence>
<reference evidence="6" key="1">
    <citation type="journal article" date="2019" name="Int. J. Syst. Evol. Microbiol.">
        <title>The Global Catalogue of Microorganisms (GCM) 10K type strain sequencing project: providing services to taxonomists for standard genome sequencing and annotation.</title>
        <authorList>
            <consortium name="The Broad Institute Genomics Platform"/>
            <consortium name="The Broad Institute Genome Sequencing Center for Infectious Disease"/>
            <person name="Wu L."/>
            <person name="Ma J."/>
        </authorList>
    </citation>
    <scope>NUCLEOTIDE SEQUENCE [LARGE SCALE GENOMIC DNA]</scope>
    <source>
        <strain evidence="6">CCUG 52537</strain>
    </source>
</reference>
<gene>
    <name evidence="5" type="ORF">ACFQ00_15155</name>
</gene>
<dbReference type="PANTHER" id="PTHR37423">
    <property type="entry name" value="SOLUBLE LYTIC MUREIN TRANSGLYCOSYLASE-RELATED"/>
    <property type="match status" value="1"/>
</dbReference>
<dbReference type="PANTHER" id="PTHR37423:SF2">
    <property type="entry name" value="MEMBRANE-BOUND LYTIC MUREIN TRANSGLYCOSYLASE C"/>
    <property type="match status" value="1"/>
</dbReference>
<dbReference type="Gene3D" id="1.10.530.10">
    <property type="match status" value="1"/>
</dbReference>
<evidence type="ECO:0000256" key="3">
    <source>
        <dbReference type="SAM" id="SignalP"/>
    </source>
</evidence>
<feature type="domain" description="Transglycosylase SLT" evidence="4">
    <location>
        <begin position="30"/>
        <end position="132"/>
    </location>
</feature>
<feature type="signal peptide" evidence="3">
    <location>
        <begin position="1"/>
        <end position="20"/>
    </location>
</feature>
<comment type="similarity">
    <text evidence="1">Belongs to the transglycosylase Slt family.</text>
</comment>
<dbReference type="CDD" id="cd00254">
    <property type="entry name" value="LT-like"/>
    <property type="match status" value="1"/>
</dbReference>
<dbReference type="SUPFAM" id="SSF53955">
    <property type="entry name" value="Lysozyme-like"/>
    <property type="match status" value="1"/>
</dbReference>
<name>A0ABW3C5G1_SPHXN</name>
<evidence type="ECO:0000259" key="4">
    <source>
        <dbReference type="Pfam" id="PF01464"/>
    </source>
</evidence>
<evidence type="ECO:0000313" key="6">
    <source>
        <dbReference type="Proteomes" id="UP001597124"/>
    </source>
</evidence>
<dbReference type="RefSeq" id="WP_381492559.1">
    <property type="nucleotide sequence ID" value="NZ_JBHTIK010000011.1"/>
</dbReference>
<keyword evidence="3" id="KW-0732">Signal</keyword>